<dbReference type="GO" id="GO:0005784">
    <property type="term" value="C:Sec61 translocon complex"/>
    <property type="evidence" value="ECO:0007669"/>
    <property type="project" value="InterPro"/>
</dbReference>
<dbReference type="EMBL" id="JAAWWB010000018">
    <property type="protein sequence ID" value="KAG6760711.1"/>
    <property type="molecule type" value="Genomic_DNA"/>
</dbReference>
<protein>
    <recommendedName>
        <fullName evidence="14">Protein transport protein Sec61 subunit beta</fullName>
    </recommendedName>
</protein>
<reference evidence="12" key="1">
    <citation type="journal article" date="2020" name="bioRxiv">
        <title>Hybrid origin of Populus tomentosa Carr. identified through genome sequencing and phylogenomic analysis.</title>
        <authorList>
            <person name="An X."/>
            <person name="Gao K."/>
            <person name="Chen Z."/>
            <person name="Li J."/>
            <person name="Yang X."/>
            <person name="Yang X."/>
            <person name="Zhou J."/>
            <person name="Guo T."/>
            <person name="Zhao T."/>
            <person name="Huang S."/>
            <person name="Miao D."/>
            <person name="Khan W.U."/>
            <person name="Rao P."/>
            <person name="Ye M."/>
            <person name="Lei B."/>
            <person name="Liao W."/>
            <person name="Wang J."/>
            <person name="Ji L."/>
            <person name="Li Y."/>
            <person name="Guo B."/>
            <person name="Mustafa N.S."/>
            <person name="Li S."/>
            <person name="Yun Q."/>
            <person name="Keller S.R."/>
            <person name="Mao J."/>
            <person name="Zhang R."/>
            <person name="Strauss S.H."/>
        </authorList>
    </citation>
    <scope>NUCLEOTIDE SEQUENCE</scope>
    <source>
        <strain evidence="12">GM15</strain>
        <tissue evidence="12">Leaf</tissue>
    </source>
</reference>
<keyword evidence="3" id="KW-0813">Transport</keyword>
<dbReference type="InterPro" id="IPR030671">
    <property type="entry name" value="Sec61-beta/Sbh"/>
</dbReference>
<dbReference type="GO" id="GO:0006886">
    <property type="term" value="P:intracellular protein transport"/>
    <property type="evidence" value="ECO:0007669"/>
    <property type="project" value="InterPro"/>
</dbReference>
<feature type="region of interest" description="Disordered" evidence="10">
    <location>
        <begin position="1"/>
        <end position="54"/>
    </location>
</feature>
<feature type="compositionally biased region" description="Low complexity" evidence="10">
    <location>
        <begin position="1"/>
        <end position="17"/>
    </location>
</feature>
<evidence type="ECO:0000256" key="2">
    <source>
        <dbReference type="ARBA" id="ARBA00006103"/>
    </source>
</evidence>
<comment type="caution">
    <text evidence="12">The sequence shown here is derived from an EMBL/GenBank/DDBJ whole genome shotgun (WGS) entry which is preliminary data.</text>
</comment>
<comment type="similarity">
    <text evidence="2">Belongs to the SEC61-beta family.</text>
</comment>
<evidence type="ECO:0000256" key="10">
    <source>
        <dbReference type="SAM" id="MobiDB-lite"/>
    </source>
</evidence>
<keyword evidence="6" id="KW-0653">Protein transport</keyword>
<evidence type="ECO:0000256" key="6">
    <source>
        <dbReference type="ARBA" id="ARBA00022927"/>
    </source>
</evidence>
<evidence type="ECO:0000256" key="4">
    <source>
        <dbReference type="ARBA" id="ARBA00022692"/>
    </source>
</evidence>
<keyword evidence="7 11" id="KW-1133">Transmembrane helix</keyword>
<evidence type="ECO:0000256" key="3">
    <source>
        <dbReference type="ARBA" id="ARBA00022448"/>
    </source>
</evidence>
<organism evidence="12 13">
    <name type="scientific">Populus tomentosa</name>
    <name type="common">Chinese white poplar</name>
    <dbReference type="NCBI Taxonomy" id="118781"/>
    <lineage>
        <taxon>Eukaryota</taxon>
        <taxon>Viridiplantae</taxon>
        <taxon>Streptophyta</taxon>
        <taxon>Embryophyta</taxon>
        <taxon>Tracheophyta</taxon>
        <taxon>Spermatophyta</taxon>
        <taxon>Magnoliopsida</taxon>
        <taxon>eudicotyledons</taxon>
        <taxon>Gunneridae</taxon>
        <taxon>Pentapetalae</taxon>
        <taxon>rosids</taxon>
        <taxon>fabids</taxon>
        <taxon>Malpighiales</taxon>
        <taxon>Salicaceae</taxon>
        <taxon>Saliceae</taxon>
        <taxon>Populus</taxon>
    </lineage>
</organism>
<proteinExistence type="inferred from homology"/>
<dbReference type="Proteomes" id="UP000886885">
    <property type="component" value="Chromosome 9D"/>
</dbReference>
<evidence type="ECO:0000256" key="8">
    <source>
        <dbReference type="ARBA" id="ARBA00023010"/>
    </source>
</evidence>
<dbReference type="OrthoDB" id="5401193at2759"/>
<dbReference type="InterPro" id="IPR016482">
    <property type="entry name" value="SecG/Sec61-beta/Sbh"/>
</dbReference>
<keyword evidence="8" id="KW-0811">Translocation</keyword>
<feature type="transmembrane region" description="Helical" evidence="11">
    <location>
        <begin position="74"/>
        <end position="96"/>
    </location>
</feature>
<comment type="subcellular location">
    <subcellularLocation>
        <location evidence="1">Endoplasmic reticulum membrane</location>
        <topology evidence="1">Single-pass membrane protein</topology>
    </subcellularLocation>
</comment>
<gene>
    <name evidence="12" type="ORF">POTOM_033891</name>
</gene>
<keyword evidence="13" id="KW-1185">Reference proteome</keyword>
<name>A0A8X7Z1N3_POPTO</name>
<evidence type="ECO:0000256" key="9">
    <source>
        <dbReference type="ARBA" id="ARBA00023136"/>
    </source>
</evidence>
<evidence type="ECO:0000313" key="13">
    <source>
        <dbReference type="Proteomes" id="UP000886885"/>
    </source>
</evidence>
<evidence type="ECO:0008006" key="14">
    <source>
        <dbReference type="Google" id="ProtNLM"/>
    </source>
</evidence>
<evidence type="ECO:0000256" key="11">
    <source>
        <dbReference type="SAM" id="Phobius"/>
    </source>
</evidence>
<evidence type="ECO:0000256" key="1">
    <source>
        <dbReference type="ARBA" id="ARBA00004389"/>
    </source>
</evidence>
<dbReference type="AlphaFoldDB" id="A0A8X7Z1N3"/>
<evidence type="ECO:0000256" key="5">
    <source>
        <dbReference type="ARBA" id="ARBA00022824"/>
    </source>
</evidence>
<evidence type="ECO:0000313" key="12">
    <source>
        <dbReference type="EMBL" id="KAG6760711.1"/>
    </source>
</evidence>
<dbReference type="PANTHER" id="PTHR13509">
    <property type="entry name" value="SEC61 SUBUNIT BETA"/>
    <property type="match status" value="1"/>
</dbReference>
<accession>A0A8X7Z1N3</accession>
<evidence type="ECO:0000256" key="7">
    <source>
        <dbReference type="ARBA" id="ARBA00022989"/>
    </source>
</evidence>
<sequence>MARGASQSQTTSSSSSSRAGVTAPRGSAAATAGMRRRRVVSSGSSSGGGSGSGIGVPGGNMLRFYTDDAPGLKISPTIVLVISLCFIGFVTALHVFGKLYRSKPTAPATRLENALSCGANMVMPSVELLSWENNWVSTWVAFIRRTKDKKRPAFKRIWMVSVGPAGGGGGPGAFVRVAAGDWAGGWQNVWEQVWRRRSQNNKINGCILGQRQQSRDDTVLGNKKVLDNCRAEDRYSKITYMKMVIQCRRDFRCFFRCSLFNSVSSVVACIRRAKTVKWPAFCKILLMSTGPGDVATCADGACEESAGGAFTGVLGGAIAGAAAVAACTPDVLEWSCACRSAGCSGMIMRRTDRVFIVVR</sequence>
<keyword evidence="5" id="KW-0256">Endoplasmic reticulum</keyword>
<feature type="compositionally biased region" description="Gly residues" evidence="10">
    <location>
        <begin position="45"/>
        <end position="54"/>
    </location>
</feature>
<dbReference type="Pfam" id="PF03911">
    <property type="entry name" value="Sec61_beta"/>
    <property type="match status" value="1"/>
</dbReference>
<keyword evidence="9 11" id="KW-0472">Membrane</keyword>
<keyword evidence="4 11" id="KW-0812">Transmembrane</keyword>